<dbReference type="Proteomes" id="UP000321353">
    <property type="component" value="Chromosome"/>
</dbReference>
<evidence type="ECO:0000313" key="1">
    <source>
        <dbReference type="EMBL" id="QEF98905.1"/>
    </source>
</evidence>
<sequence>MQLTSPSTLEYFRDGHVISLDDDAFGLLGSYASARKRVATSDPDHGYNVEQIRESLLRGQVVVRSGGIELDDRVANAGMIELLDYLANKCEINLQGRCHTRIAVLPDPSALDRLSYRALPRFLSDHPRGLIRMPRSCSPAEVVADVRAAFPSSRILILGRVQALRQIQAEIPKLLSLRMTSSVEQIALVSDGEQFSPPDDEDFPKLLLSTPIASADLDSEKCDIVLLLDALHCTHATMQNVLVQVDARFRLFGFVDANRELKPYEQARLHQVFGFSQIDLMSRERVRRPVHYAIVRQGGDAPRSAVLMKPTVPGRRPAASVNSLAAYTHHHARNATICRLAKALRFGSPLNNSRFRDIRRWLDDRCRDQLNVTIAVDRLDHAIQLGKRLPDWPIIAENNNNLHDISPQIRRRIKTDSKRWLPGDQQIVVAEEAKSFGGNHSDVVIWASGGTSVAAIPASWMFSQSDPDRPMLIVDFLDKFAPAARQWSMRRFRHLEARDVFRVGTPTPIGRIERFLRDEGGSQ</sequence>
<dbReference type="KEGG" id="smam:Mal15_29630"/>
<dbReference type="EMBL" id="CP036264">
    <property type="protein sequence ID" value="QEF98905.1"/>
    <property type="molecule type" value="Genomic_DNA"/>
</dbReference>
<dbReference type="RefSeq" id="WP_147868381.1">
    <property type="nucleotide sequence ID" value="NZ_CP036264.1"/>
</dbReference>
<evidence type="ECO:0000313" key="2">
    <source>
        <dbReference type="Proteomes" id="UP000321353"/>
    </source>
</evidence>
<gene>
    <name evidence="1" type="ORF">Mal15_29630</name>
</gene>
<reference evidence="1 2" key="1">
    <citation type="submission" date="2019-02" db="EMBL/GenBank/DDBJ databases">
        <title>Planctomycetal bacteria perform biofilm scaping via a novel small molecule.</title>
        <authorList>
            <person name="Jeske O."/>
            <person name="Boedeker C."/>
            <person name="Wiegand S."/>
            <person name="Breitling P."/>
            <person name="Kallscheuer N."/>
            <person name="Jogler M."/>
            <person name="Rohde M."/>
            <person name="Petersen J."/>
            <person name="Medema M.H."/>
            <person name="Surup F."/>
            <person name="Jogler C."/>
        </authorList>
    </citation>
    <scope>NUCLEOTIDE SEQUENCE [LARGE SCALE GENOMIC DNA]</scope>
    <source>
        <strain evidence="1 2">Mal15</strain>
    </source>
</reference>
<keyword evidence="2" id="KW-1185">Reference proteome</keyword>
<dbReference type="AlphaFoldDB" id="A0A5B9MH65"/>
<accession>A0A5B9MH65</accession>
<name>A0A5B9MH65_9BACT</name>
<proteinExistence type="predicted"/>
<protein>
    <submittedName>
        <fullName evidence="1">Uncharacterized protein</fullName>
    </submittedName>
</protein>
<organism evidence="1 2">
    <name type="scientific">Stieleria maiorica</name>
    <dbReference type="NCBI Taxonomy" id="2795974"/>
    <lineage>
        <taxon>Bacteria</taxon>
        <taxon>Pseudomonadati</taxon>
        <taxon>Planctomycetota</taxon>
        <taxon>Planctomycetia</taxon>
        <taxon>Pirellulales</taxon>
        <taxon>Pirellulaceae</taxon>
        <taxon>Stieleria</taxon>
    </lineage>
</organism>